<protein>
    <submittedName>
        <fullName evidence="4">Class I SAM-dependent methyltransferase</fullName>
        <ecNumber evidence="4">2.1.-.-</ecNumber>
    </submittedName>
</protein>
<dbReference type="Gene3D" id="3.40.50.150">
    <property type="entry name" value="Vaccinia Virus protein VP39"/>
    <property type="match status" value="1"/>
</dbReference>
<keyword evidence="5" id="KW-1185">Reference proteome</keyword>
<evidence type="ECO:0000313" key="4">
    <source>
        <dbReference type="EMBL" id="MFC7288837.1"/>
    </source>
</evidence>
<dbReference type="EMBL" id="JBHTBU010000002">
    <property type="protein sequence ID" value="MFC7288837.1"/>
    <property type="molecule type" value="Genomic_DNA"/>
</dbReference>
<evidence type="ECO:0000256" key="2">
    <source>
        <dbReference type="ARBA" id="ARBA00022679"/>
    </source>
</evidence>
<sequence length="283" mass="31180">MNAESNSANEQKNIWNGDAGSAWVETQQLVEHMFKPIESLLLEDVCHPGQAVKKVLDVGCGTGGTTLALSRQLGANSLCVGLDISRQMIAAAEAAAQAQTLATRFICADAQTYVFAPASFDLIISRFGVMFFDDPIAAFKNLRHAANDQAECKFIAWRSADENPFMMAAERAARPLLPQLPERAQDEPGQFAFADQERILDILLQGGWSKIRIEAIDIVCSFAEQDLLLYLSRMGPVGRILPQQDEVTRKRVIETVRDAFESYVLGDQVIFTAACWKVTAHAQ</sequence>
<dbReference type="PANTHER" id="PTHR43861:SF1">
    <property type="entry name" value="TRANS-ACONITATE 2-METHYLTRANSFERASE"/>
    <property type="match status" value="1"/>
</dbReference>
<dbReference type="InterPro" id="IPR029063">
    <property type="entry name" value="SAM-dependent_MTases_sf"/>
</dbReference>
<evidence type="ECO:0000313" key="5">
    <source>
        <dbReference type="Proteomes" id="UP001596542"/>
    </source>
</evidence>
<evidence type="ECO:0000259" key="3">
    <source>
        <dbReference type="Pfam" id="PF13649"/>
    </source>
</evidence>
<dbReference type="Proteomes" id="UP001596542">
    <property type="component" value="Unassembled WGS sequence"/>
</dbReference>
<keyword evidence="1 4" id="KW-0489">Methyltransferase</keyword>
<comment type="caution">
    <text evidence="4">The sequence shown here is derived from an EMBL/GenBank/DDBJ whole genome shotgun (WGS) entry which is preliminary data.</text>
</comment>
<dbReference type="InterPro" id="IPR041698">
    <property type="entry name" value="Methyltransf_25"/>
</dbReference>
<dbReference type="PANTHER" id="PTHR43861">
    <property type="entry name" value="TRANS-ACONITATE 2-METHYLTRANSFERASE-RELATED"/>
    <property type="match status" value="1"/>
</dbReference>
<proteinExistence type="predicted"/>
<dbReference type="GO" id="GO:0032259">
    <property type="term" value="P:methylation"/>
    <property type="evidence" value="ECO:0007669"/>
    <property type="project" value="UniProtKB-KW"/>
</dbReference>
<dbReference type="EC" id="2.1.-.-" evidence="4"/>
<name>A0ABW2ID28_9BURK</name>
<dbReference type="RefSeq" id="WP_382272243.1">
    <property type="nucleotide sequence ID" value="NZ_JBHTBU010000002.1"/>
</dbReference>
<feature type="domain" description="Methyltransferase" evidence="3">
    <location>
        <begin position="55"/>
        <end position="144"/>
    </location>
</feature>
<dbReference type="CDD" id="cd02440">
    <property type="entry name" value="AdoMet_MTases"/>
    <property type="match status" value="1"/>
</dbReference>
<dbReference type="Pfam" id="PF13649">
    <property type="entry name" value="Methyltransf_25"/>
    <property type="match status" value="1"/>
</dbReference>
<dbReference type="SUPFAM" id="SSF53335">
    <property type="entry name" value="S-adenosyl-L-methionine-dependent methyltransferases"/>
    <property type="match status" value="1"/>
</dbReference>
<gene>
    <name evidence="4" type="ORF">ACFQPC_12365</name>
</gene>
<accession>A0ABW2ID28</accession>
<dbReference type="GO" id="GO:0008168">
    <property type="term" value="F:methyltransferase activity"/>
    <property type="evidence" value="ECO:0007669"/>
    <property type="project" value="UniProtKB-KW"/>
</dbReference>
<evidence type="ECO:0000256" key="1">
    <source>
        <dbReference type="ARBA" id="ARBA00022603"/>
    </source>
</evidence>
<keyword evidence="2 4" id="KW-0808">Transferase</keyword>
<organism evidence="4 5">
    <name type="scientific">Herminiimonas glaciei</name>
    <dbReference type="NCBI Taxonomy" id="523788"/>
    <lineage>
        <taxon>Bacteria</taxon>
        <taxon>Pseudomonadati</taxon>
        <taxon>Pseudomonadota</taxon>
        <taxon>Betaproteobacteria</taxon>
        <taxon>Burkholderiales</taxon>
        <taxon>Oxalobacteraceae</taxon>
        <taxon>Herminiimonas</taxon>
    </lineage>
</organism>
<reference evidence="5" key="1">
    <citation type="journal article" date="2019" name="Int. J. Syst. Evol. Microbiol.">
        <title>The Global Catalogue of Microorganisms (GCM) 10K type strain sequencing project: providing services to taxonomists for standard genome sequencing and annotation.</title>
        <authorList>
            <consortium name="The Broad Institute Genomics Platform"/>
            <consortium name="The Broad Institute Genome Sequencing Center for Infectious Disease"/>
            <person name="Wu L."/>
            <person name="Ma J."/>
        </authorList>
    </citation>
    <scope>NUCLEOTIDE SEQUENCE [LARGE SCALE GENOMIC DNA]</scope>
    <source>
        <strain evidence="5">KACC 12508</strain>
    </source>
</reference>